<dbReference type="InterPro" id="IPR057990">
    <property type="entry name" value="TPR_SYO1"/>
</dbReference>
<feature type="region of interest" description="Disordered" evidence="2">
    <location>
        <begin position="1"/>
        <end position="31"/>
    </location>
</feature>
<feature type="compositionally biased region" description="Acidic residues" evidence="2">
    <location>
        <begin position="382"/>
        <end position="398"/>
    </location>
</feature>
<dbReference type="SUPFAM" id="SSF48371">
    <property type="entry name" value="ARM repeat"/>
    <property type="match status" value="1"/>
</dbReference>
<dbReference type="InterPro" id="IPR016024">
    <property type="entry name" value="ARM-type_fold"/>
</dbReference>
<dbReference type="Proteomes" id="UP000749293">
    <property type="component" value="Unassembled WGS sequence"/>
</dbReference>
<evidence type="ECO:0000313" key="5">
    <source>
        <dbReference type="Proteomes" id="UP000749293"/>
    </source>
</evidence>
<comment type="similarity">
    <text evidence="1">Belongs to the nuclear import and ribosome assembly adapter family.</text>
</comment>
<sequence>MGKSRRNRAGAASRRRDPISKPVKPPSDPELAALREQKILPVVRDLQSVDPKMRSSAASAISNIIQDSRCRKLLLREQVVHTVLGQTLTDSALESRAAGWGILQVLAQEEEPDFCVHLYRQDVVTAMEYAARAVSERLGAGAAPPTRAEEPLLLSIAGSLVSLATALAEARDDILVSLSASSAITSFLLAMTTASPSSSTPSSSATDSSVSVTVAGLRTDALACLMILTEDNTALAETILSRAPVAYETLRALRKDVSGDSILSCAVLHNIFVSLQDKTVDHQIVDDSAIVPTLAKTLAEITADDRHDDTQGWSSPFQYRQLALEILASMGTSLMAAGSDGEGKPEGDAEAAAAADDDDDEDMGDDGEDGDEKTDADKDGGEGGEEDEEGEDEGEMDEDEMRADMDMVTGPDDEAPTSGIDDLPVLKALLRDALPEMMRVASLPVRSDESLQLQALALSALNNVAWSVSVLDLSDDDNRGIQQAWEPVGRAIWSSVIAPILSSDTADVALAKSVTGLAWAVARTFAGASLPAPLEKDEHRRFMTLYQATKGRDLLMAATATSNGSENGNSSNNKNKSSSDESQDPFQSLGVKCIGVLGQLALHPTPVAINREIGTFLVTLVAGLPDQTPAADAVEALNQLFDMYADESQPCDREVFWSDGFLSRLEESLPKARAMAKSVDKRRFPELRSRADEAVLNLSRFLSYKKKNKP</sequence>
<dbReference type="OrthoDB" id="288703at2759"/>
<dbReference type="InterPro" id="IPR011989">
    <property type="entry name" value="ARM-like"/>
</dbReference>
<evidence type="ECO:0000313" key="4">
    <source>
        <dbReference type="EMBL" id="KAF4126691.1"/>
    </source>
</evidence>
<gene>
    <name evidence="4" type="ORF">GMORB2_0427</name>
</gene>
<dbReference type="AlphaFoldDB" id="A0A9P5D7J1"/>
<dbReference type="Pfam" id="PF25567">
    <property type="entry name" value="TPR_SYO1"/>
    <property type="match status" value="1"/>
</dbReference>
<feature type="region of interest" description="Disordered" evidence="2">
    <location>
        <begin position="561"/>
        <end position="584"/>
    </location>
</feature>
<comment type="caution">
    <text evidence="4">The sequence shown here is derived from an EMBL/GenBank/DDBJ whole genome shotgun (WGS) entry which is preliminary data.</text>
</comment>
<dbReference type="RefSeq" id="XP_035325343.1">
    <property type="nucleotide sequence ID" value="XM_035462413.1"/>
</dbReference>
<feature type="domain" description="SYO1-like TPR repeats" evidence="3">
    <location>
        <begin position="452"/>
        <end position="708"/>
    </location>
</feature>
<dbReference type="PANTHER" id="PTHR13347:SF1">
    <property type="entry name" value="HEAT REPEAT-CONTAINING PROTEIN 3"/>
    <property type="match status" value="1"/>
</dbReference>
<name>A0A9P5D7J1_9HYPO</name>
<organism evidence="4 5">
    <name type="scientific">Geosmithia morbida</name>
    <dbReference type="NCBI Taxonomy" id="1094350"/>
    <lineage>
        <taxon>Eukaryota</taxon>
        <taxon>Fungi</taxon>
        <taxon>Dikarya</taxon>
        <taxon>Ascomycota</taxon>
        <taxon>Pezizomycotina</taxon>
        <taxon>Sordariomycetes</taxon>
        <taxon>Hypocreomycetidae</taxon>
        <taxon>Hypocreales</taxon>
        <taxon>Bionectriaceae</taxon>
        <taxon>Geosmithia</taxon>
    </lineage>
</organism>
<dbReference type="GO" id="GO:0051082">
    <property type="term" value="F:unfolded protein binding"/>
    <property type="evidence" value="ECO:0007669"/>
    <property type="project" value="TreeGrafter"/>
</dbReference>
<evidence type="ECO:0000256" key="1">
    <source>
        <dbReference type="ARBA" id="ARBA00049983"/>
    </source>
</evidence>
<dbReference type="GO" id="GO:0006606">
    <property type="term" value="P:protein import into nucleus"/>
    <property type="evidence" value="ECO:0007669"/>
    <property type="project" value="TreeGrafter"/>
</dbReference>
<evidence type="ECO:0000259" key="3">
    <source>
        <dbReference type="Pfam" id="PF25567"/>
    </source>
</evidence>
<dbReference type="CDD" id="cd13394">
    <property type="entry name" value="Syo1_like"/>
    <property type="match status" value="1"/>
</dbReference>
<dbReference type="GO" id="GO:0042273">
    <property type="term" value="P:ribosomal large subunit biogenesis"/>
    <property type="evidence" value="ECO:0007669"/>
    <property type="project" value="TreeGrafter"/>
</dbReference>
<dbReference type="EMBL" id="JAANYQ010000001">
    <property type="protein sequence ID" value="KAF4126691.1"/>
    <property type="molecule type" value="Genomic_DNA"/>
</dbReference>
<dbReference type="PANTHER" id="PTHR13347">
    <property type="entry name" value="HEAT REPEAT-CONTAINING PROTEIN 3"/>
    <property type="match status" value="1"/>
</dbReference>
<reference evidence="4" key="1">
    <citation type="submission" date="2020-03" db="EMBL/GenBank/DDBJ databases">
        <title>Site-based positive gene gene selection in Geosmithia morbida across the United States reveals a broad range of putative effectors and factors for local host and environmental adapation.</title>
        <authorList>
            <person name="Onufrak A."/>
            <person name="Murdoch R.W."/>
            <person name="Gazis R."/>
            <person name="Huff M."/>
            <person name="Staton M."/>
            <person name="Klingeman W."/>
            <person name="Hadziabdic D."/>
        </authorList>
    </citation>
    <scope>NUCLEOTIDE SEQUENCE</scope>
    <source>
        <strain evidence="4">1262</strain>
    </source>
</reference>
<dbReference type="GeneID" id="55966657"/>
<feature type="compositionally biased region" description="Acidic residues" evidence="2">
    <location>
        <begin position="355"/>
        <end position="372"/>
    </location>
</feature>
<dbReference type="InterPro" id="IPR052616">
    <property type="entry name" value="SYO1-like"/>
</dbReference>
<accession>A0A9P5D7J1</accession>
<feature type="region of interest" description="Disordered" evidence="2">
    <location>
        <begin position="336"/>
        <end position="398"/>
    </location>
</feature>
<protein>
    <submittedName>
        <fullName evidence="4">Ribosomal large subunit biogenesis</fullName>
    </submittedName>
</protein>
<dbReference type="Gene3D" id="1.25.10.10">
    <property type="entry name" value="Leucine-rich Repeat Variant"/>
    <property type="match status" value="1"/>
</dbReference>
<keyword evidence="5" id="KW-1185">Reference proteome</keyword>
<feature type="compositionally biased region" description="Low complexity" evidence="2">
    <location>
        <begin position="562"/>
        <end position="576"/>
    </location>
</feature>
<proteinExistence type="inferred from homology"/>
<evidence type="ECO:0000256" key="2">
    <source>
        <dbReference type="SAM" id="MobiDB-lite"/>
    </source>
</evidence>